<dbReference type="PROSITE" id="PS51257">
    <property type="entry name" value="PROKAR_LIPOPROTEIN"/>
    <property type="match status" value="1"/>
</dbReference>
<dbReference type="Proteomes" id="UP000005850">
    <property type="component" value="Chromosome"/>
</dbReference>
<dbReference type="KEGG" id="blr:BRLA_c004180"/>
<evidence type="ECO:0000256" key="1">
    <source>
        <dbReference type="SAM" id="SignalP"/>
    </source>
</evidence>
<dbReference type="HOGENOM" id="CLU_080926_1_0_9"/>
<evidence type="ECO:0000313" key="4">
    <source>
        <dbReference type="Proteomes" id="UP000005850"/>
    </source>
</evidence>
<evidence type="ECO:0000259" key="2">
    <source>
        <dbReference type="Pfam" id="PF10646"/>
    </source>
</evidence>
<reference evidence="3 4" key="1">
    <citation type="journal article" date="2011" name="J. Bacteriol.">
        <title>Genome sequence of Brevibacillus laterosporus LMG 15441, a pathogen of invertebrates.</title>
        <authorList>
            <person name="Djukic M."/>
            <person name="Poehlein A."/>
            <person name="Thurmer A."/>
            <person name="Daniel R."/>
        </authorList>
    </citation>
    <scope>NUCLEOTIDE SEQUENCE [LARGE SCALE GENOMIC DNA]</scope>
    <source>
        <strain evidence="3 4">LMG 15441</strain>
    </source>
</reference>
<name>A0A075QZ00_BRELA</name>
<dbReference type="Pfam" id="PF10646">
    <property type="entry name" value="Germane"/>
    <property type="match status" value="1"/>
</dbReference>
<dbReference type="eggNOG" id="COG5401">
    <property type="taxonomic scope" value="Bacteria"/>
</dbReference>
<gene>
    <name evidence="3" type="ORF">BRLA_c004180</name>
</gene>
<feature type="signal peptide" evidence="1">
    <location>
        <begin position="1"/>
        <end position="18"/>
    </location>
</feature>
<evidence type="ECO:0000313" key="3">
    <source>
        <dbReference type="EMBL" id="AIG24799.1"/>
    </source>
</evidence>
<keyword evidence="4" id="KW-1185">Reference proteome</keyword>
<feature type="domain" description="GerMN" evidence="2">
    <location>
        <begin position="47"/>
        <end position="155"/>
    </location>
</feature>
<accession>A0A075QZ00</accession>
<proteinExistence type="predicted"/>
<protein>
    <submittedName>
        <fullName evidence="3">Spore germination protein</fullName>
    </submittedName>
</protein>
<dbReference type="EMBL" id="CP007806">
    <property type="protein sequence ID" value="AIG24799.1"/>
    <property type="molecule type" value="Genomic_DNA"/>
</dbReference>
<dbReference type="STRING" id="1042163.BRLA_c004180"/>
<organism evidence="3 4">
    <name type="scientific">Brevibacillus laterosporus LMG 15441</name>
    <dbReference type="NCBI Taxonomy" id="1042163"/>
    <lineage>
        <taxon>Bacteria</taxon>
        <taxon>Bacillati</taxon>
        <taxon>Bacillota</taxon>
        <taxon>Bacilli</taxon>
        <taxon>Bacillales</taxon>
        <taxon>Paenibacillaceae</taxon>
        <taxon>Brevibacillus</taxon>
    </lineage>
</organism>
<feature type="chain" id="PRO_5039712692" evidence="1">
    <location>
        <begin position="19"/>
        <end position="173"/>
    </location>
</feature>
<keyword evidence="1" id="KW-0732">Signal</keyword>
<sequence>MKRIALIMCALLALLVAACNNNSTPVEPSKDAKTEQPVKETQQLTLTLYYADNDLTKLIEEKQQITAPASDKDKYAKAMELLGKPSKPEHNALWKDFGYHSITFENGTLTIDAKGTNQYNMGSSGEAFAIDALKQTMFQFPEVMKIVVFVDGKKTESLMGHVSIDEPLTRSTP</sequence>
<dbReference type="AlphaFoldDB" id="A0A075QZ00"/>
<dbReference type="InterPro" id="IPR019606">
    <property type="entry name" value="GerMN"/>
</dbReference>
<dbReference type="RefSeq" id="WP_003333544.1">
    <property type="nucleotide sequence ID" value="NZ_CP007806.1"/>
</dbReference>